<evidence type="ECO:0000256" key="8">
    <source>
        <dbReference type="SAM" id="MobiDB-lite"/>
    </source>
</evidence>
<comment type="subcellular location">
    <subcellularLocation>
        <location evidence="1">Membrane</location>
        <topology evidence="1">Multi-pass membrane protein</topology>
    </subcellularLocation>
</comment>
<reference evidence="11" key="1">
    <citation type="journal article" date="2020" name="Stud. Mycol.">
        <title>101 Dothideomycetes genomes: a test case for predicting lifestyles and emergence of pathogens.</title>
        <authorList>
            <person name="Haridas S."/>
            <person name="Albert R."/>
            <person name="Binder M."/>
            <person name="Bloem J."/>
            <person name="Labutti K."/>
            <person name="Salamov A."/>
            <person name="Andreopoulos B."/>
            <person name="Baker S."/>
            <person name="Barry K."/>
            <person name="Bills G."/>
            <person name="Bluhm B."/>
            <person name="Cannon C."/>
            <person name="Castanera R."/>
            <person name="Culley D."/>
            <person name="Daum C."/>
            <person name="Ezra D."/>
            <person name="Gonzalez J."/>
            <person name="Henrissat B."/>
            <person name="Kuo A."/>
            <person name="Liang C."/>
            <person name="Lipzen A."/>
            <person name="Lutzoni F."/>
            <person name="Magnuson J."/>
            <person name="Mondo S."/>
            <person name="Nolan M."/>
            <person name="Ohm R."/>
            <person name="Pangilinan J."/>
            <person name="Park H.-J."/>
            <person name="Ramirez L."/>
            <person name="Alfaro M."/>
            <person name="Sun H."/>
            <person name="Tritt A."/>
            <person name="Yoshinaga Y."/>
            <person name="Zwiers L.-H."/>
            <person name="Turgeon B."/>
            <person name="Goodwin S."/>
            <person name="Spatafora J."/>
            <person name="Crous P."/>
            <person name="Grigoriev I."/>
        </authorList>
    </citation>
    <scope>NUCLEOTIDE SEQUENCE</scope>
    <source>
        <strain evidence="11">CBS 119925</strain>
    </source>
</reference>
<dbReference type="PROSITE" id="PS00216">
    <property type="entry name" value="SUGAR_TRANSPORT_1"/>
    <property type="match status" value="1"/>
</dbReference>
<feature type="transmembrane region" description="Helical" evidence="9">
    <location>
        <begin position="450"/>
        <end position="471"/>
    </location>
</feature>
<dbReference type="InterPro" id="IPR005828">
    <property type="entry name" value="MFS_sugar_transport-like"/>
</dbReference>
<feature type="transmembrane region" description="Helical" evidence="9">
    <location>
        <begin position="385"/>
        <end position="409"/>
    </location>
</feature>
<evidence type="ECO:0000259" key="10">
    <source>
        <dbReference type="PROSITE" id="PS50850"/>
    </source>
</evidence>
<dbReference type="PANTHER" id="PTHR48022">
    <property type="entry name" value="PLASTIDIC GLUCOSE TRANSPORTER 4"/>
    <property type="match status" value="1"/>
</dbReference>
<organism evidence="11 12">
    <name type="scientific">Sporormia fimetaria CBS 119925</name>
    <dbReference type="NCBI Taxonomy" id="1340428"/>
    <lineage>
        <taxon>Eukaryota</taxon>
        <taxon>Fungi</taxon>
        <taxon>Dikarya</taxon>
        <taxon>Ascomycota</taxon>
        <taxon>Pezizomycotina</taxon>
        <taxon>Dothideomycetes</taxon>
        <taxon>Pleosporomycetidae</taxon>
        <taxon>Pleosporales</taxon>
        <taxon>Sporormiaceae</taxon>
        <taxon>Sporormia</taxon>
    </lineage>
</organism>
<dbReference type="Pfam" id="PF00083">
    <property type="entry name" value="Sugar_tr"/>
    <property type="match status" value="1"/>
</dbReference>
<dbReference type="InterPro" id="IPR003663">
    <property type="entry name" value="Sugar/inositol_transpt"/>
</dbReference>
<dbReference type="PRINTS" id="PR00171">
    <property type="entry name" value="SUGRTRNSPORT"/>
</dbReference>
<dbReference type="InterPro" id="IPR050360">
    <property type="entry name" value="MFS_Sugar_Transporters"/>
</dbReference>
<feature type="transmembrane region" description="Helical" evidence="9">
    <location>
        <begin position="63"/>
        <end position="86"/>
    </location>
</feature>
<feature type="transmembrane region" description="Helical" evidence="9">
    <location>
        <begin position="21"/>
        <end position="43"/>
    </location>
</feature>
<protein>
    <submittedName>
        <fullName evidence="11">General substrate transporter</fullName>
    </submittedName>
</protein>
<evidence type="ECO:0000256" key="9">
    <source>
        <dbReference type="SAM" id="Phobius"/>
    </source>
</evidence>
<dbReference type="PANTHER" id="PTHR48022:SF26">
    <property type="entry name" value="MAJOR FACILITATOR SUPERFAMILY (MFS) PROFILE DOMAIN-CONTAINING PROTEIN-RELATED"/>
    <property type="match status" value="1"/>
</dbReference>
<accession>A0A6A6UYC8</accession>
<evidence type="ECO:0000256" key="3">
    <source>
        <dbReference type="ARBA" id="ARBA00022448"/>
    </source>
</evidence>
<keyword evidence="6 9" id="KW-0472">Membrane</keyword>
<keyword evidence="5 9" id="KW-1133">Transmembrane helix</keyword>
<evidence type="ECO:0000256" key="6">
    <source>
        <dbReference type="ARBA" id="ARBA00023136"/>
    </source>
</evidence>
<dbReference type="OrthoDB" id="6339427at2759"/>
<dbReference type="AlphaFoldDB" id="A0A6A6UYC8"/>
<proteinExistence type="inferred from homology"/>
<evidence type="ECO:0000256" key="4">
    <source>
        <dbReference type="ARBA" id="ARBA00022692"/>
    </source>
</evidence>
<evidence type="ECO:0000256" key="1">
    <source>
        <dbReference type="ARBA" id="ARBA00004141"/>
    </source>
</evidence>
<keyword evidence="4 9" id="KW-0812">Transmembrane</keyword>
<dbReference type="Gene3D" id="1.20.1250.20">
    <property type="entry name" value="MFS general substrate transporter like domains"/>
    <property type="match status" value="1"/>
</dbReference>
<dbReference type="InterPro" id="IPR036259">
    <property type="entry name" value="MFS_trans_sf"/>
</dbReference>
<dbReference type="Proteomes" id="UP000799440">
    <property type="component" value="Unassembled WGS sequence"/>
</dbReference>
<name>A0A6A6UYC8_9PLEO</name>
<dbReference type="EMBL" id="MU006608">
    <property type="protein sequence ID" value="KAF2742474.1"/>
    <property type="molecule type" value="Genomic_DNA"/>
</dbReference>
<feature type="transmembrane region" description="Helical" evidence="9">
    <location>
        <begin position="93"/>
        <end position="112"/>
    </location>
</feature>
<dbReference type="NCBIfam" id="TIGR00879">
    <property type="entry name" value="SP"/>
    <property type="match status" value="1"/>
</dbReference>
<dbReference type="PROSITE" id="PS50850">
    <property type="entry name" value="MFS"/>
    <property type="match status" value="1"/>
</dbReference>
<dbReference type="GO" id="GO:0016020">
    <property type="term" value="C:membrane"/>
    <property type="evidence" value="ECO:0007669"/>
    <property type="project" value="UniProtKB-SubCell"/>
</dbReference>
<evidence type="ECO:0000256" key="2">
    <source>
        <dbReference type="ARBA" id="ARBA00010992"/>
    </source>
</evidence>
<evidence type="ECO:0000256" key="7">
    <source>
        <dbReference type="RuleBase" id="RU003346"/>
    </source>
</evidence>
<dbReference type="InterPro" id="IPR005829">
    <property type="entry name" value="Sugar_transporter_CS"/>
</dbReference>
<keyword evidence="3 7" id="KW-0813">Transport</keyword>
<dbReference type="GO" id="GO:0005351">
    <property type="term" value="F:carbohydrate:proton symporter activity"/>
    <property type="evidence" value="ECO:0007669"/>
    <property type="project" value="TreeGrafter"/>
</dbReference>
<evidence type="ECO:0000313" key="12">
    <source>
        <dbReference type="Proteomes" id="UP000799440"/>
    </source>
</evidence>
<dbReference type="InterPro" id="IPR020846">
    <property type="entry name" value="MFS_dom"/>
</dbReference>
<feature type="transmembrane region" description="Helical" evidence="9">
    <location>
        <begin position="183"/>
        <end position="204"/>
    </location>
</feature>
<sequence>MSYAPLQRSAREPYYFSGHALHTAISVAAGTVMCLFGYEQGVFGGIMVGPPFLSYFSDPSPSLLGFVTSVYDLGCCGGAILSSFIGEKLGRRWMLMVFTVIMTVGIVIQTLAQNMTWLVWGRLIAGIGNGGNTATAPVWHVECSKSKEKGRAVVKEMTVNVGGFVMSNAITLVFSGAKTDTQWRFPLGIQLLFSVVILSMVWILPESPRWLLMRNKDAEAHNVLTALSESDEEAQDEFVKIKESVKIEQAVKASWKQVFAGGQATRRVSLGVLLQMVRSQKSPVPSVVDSKQAQQLSGINVLCYYLPLVLHRSVGLPELTSRVIATINAVCFMSATWASITVIERVGRRPLLMISAACMCLAFLGIAVSVGIGQSNTTSRLIPGIVATVFMFLYFTAFSFGWITVPWLYPAEINSLAMRSKGAALATASDWFFNYVVVQTTPIGIHYLGWFLYLVYAVLNASFIPFVYYFIVETAGKSLEQIDRWFASNPGWRVDKTTEQSVFSSGRGDESERSDDQERMLKAFDVGSDIED</sequence>
<comment type="similarity">
    <text evidence="2 7">Belongs to the major facilitator superfamily. Sugar transporter (TC 2.A.1.1) family.</text>
</comment>
<feature type="transmembrane region" description="Helical" evidence="9">
    <location>
        <begin position="319"/>
        <end position="340"/>
    </location>
</feature>
<feature type="transmembrane region" description="Helical" evidence="9">
    <location>
        <begin position="352"/>
        <end position="373"/>
    </location>
</feature>
<feature type="compositionally biased region" description="Basic and acidic residues" evidence="8">
    <location>
        <begin position="507"/>
        <end position="517"/>
    </location>
</feature>
<dbReference type="SUPFAM" id="SSF103473">
    <property type="entry name" value="MFS general substrate transporter"/>
    <property type="match status" value="1"/>
</dbReference>
<evidence type="ECO:0000256" key="5">
    <source>
        <dbReference type="ARBA" id="ARBA00022989"/>
    </source>
</evidence>
<evidence type="ECO:0000313" key="11">
    <source>
        <dbReference type="EMBL" id="KAF2742474.1"/>
    </source>
</evidence>
<feature type="domain" description="Major facilitator superfamily (MFS) profile" evidence="10">
    <location>
        <begin position="25"/>
        <end position="475"/>
    </location>
</feature>
<gene>
    <name evidence="11" type="ORF">M011DRAFT_497522</name>
</gene>
<feature type="region of interest" description="Disordered" evidence="8">
    <location>
        <begin position="498"/>
        <end position="517"/>
    </location>
</feature>
<keyword evidence="12" id="KW-1185">Reference proteome</keyword>